<dbReference type="InterPro" id="IPR010998">
    <property type="entry name" value="Integrase_recombinase_N"/>
</dbReference>
<protein>
    <submittedName>
        <fullName evidence="4">Integrase</fullName>
    </submittedName>
</protein>
<reference evidence="4" key="7">
    <citation type="journal article" date="2017" name="Sci. Rep.">
        <title>Genomic features, phylogenetic relationships, and comparative genomics of Elizabethkingia anophelis strain EM361-97 isolated in Taiwan.</title>
        <authorList>
            <person name="Lin J.N."/>
            <person name="Lai C.H."/>
            <person name="Yang C.H."/>
            <person name="Huang Y.H."/>
            <person name="Lin H.H."/>
        </authorList>
    </citation>
    <scope>NUCLEOTIDE SEQUENCE</scope>
</reference>
<reference evidence="4" key="5">
    <citation type="journal article" date="2017" name="Genome Announc.">
        <title>Complete Circularized Genome Sequences of Four Strains of Elizabethkingia anophelis, Including Two Novel Strains Isolated from Wild-Caught Anopheles sinensis.</title>
        <authorList>
            <person name="Pei D."/>
            <person name="Nicholson A.C."/>
            <person name="Jiang J."/>
            <person name="Chen H."/>
            <person name="Whitney A.M."/>
            <person name="Villarma A."/>
            <person name="Bell M."/>
            <person name="Humrighouse B."/>
            <person name="Rowe L.A."/>
            <person name="Sheth M."/>
            <person name="Batra D."/>
            <person name="Juieng P."/>
            <person name="Loparev V.N."/>
            <person name="McQuiston J.R."/>
            <person name="Lan Y."/>
            <person name="Ma Y."/>
            <person name="Xu J."/>
        </authorList>
    </citation>
    <scope>NUCLEOTIDE SEQUENCE</scope>
</reference>
<evidence type="ECO:0000256" key="2">
    <source>
        <dbReference type="ARBA" id="ARBA00023172"/>
    </source>
</evidence>
<reference evidence="4" key="3">
    <citation type="journal article" date="2016" name="Genome Announc.">
        <title>Complete Genome Sequences of Four Strains from the 2015-2016 Elizabethkingia anophelis Outbreak.</title>
        <authorList>
            <person name="Nicholson A.C."/>
            <person name="Whitney A.M."/>
            <person name="Emery B.D."/>
            <person name="Bell M.E."/>
            <person name="Gartin J.T."/>
            <person name="Humrighouse B.W."/>
            <person name="Loparev V.N."/>
            <person name="Batra D."/>
            <person name="Sheth M."/>
            <person name="Rowe L.A."/>
            <person name="Juieng P."/>
            <person name="Knipe K."/>
            <person name="Gulvik C."/>
            <person name="McQuiston J.R."/>
        </authorList>
    </citation>
    <scope>NUCLEOTIDE SEQUENCE</scope>
</reference>
<name>A0A455ZGV4_9FLAO</name>
<dbReference type="EMBL" id="BK010615">
    <property type="protein sequence ID" value="DAC76089.1"/>
    <property type="molecule type" value="Genomic_DNA"/>
</dbReference>
<dbReference type="InterPro" id="IPR011010">
    <property type="entry name" value="DNA_brk_join_enz"/>
</dbReference>
<evidence type="ECO:0000259" key="3">
    <source>
        <dbReference type="Pfam" id="PF13102"/>
    </source>
</evidence>
<feature type="domain" description="Phage integrase SAM-like" evidence="3">
    <location>
        <begin position="107"/>
        <end position="195"/>
    </location>
</feature>
<dbReference type="InterPro" id="IPR050090">
    <property type="entry name" value="Tyrosine_recombinase_XerCD"/>
</dbReference>
<dbReference type="AlphaFoldDB" id="A0A455ZGV4"/>
<reference evidence="4" key="8">
    <citation type="journal article" date="2018" name="J. ISSAAS">
        <title>In Silico Identification of Three Types of Integrative and Conjugative Elements (ICEs) in Elizabethkingia anophelis Strains Isolated from Around the World.</title>
        <authorList>
            <person name="Xu J."/>
            <person name="Pei D."/>
            <person name="Nicholson A."/>
            <person name="Lan Y."/>
            <person name="Xia Q."/>
        </authorList>
    </citation>
    <scope>NUCLEOTIDE SEQUENCE</scope>
</reference>
<proteinExistence type="predicted"/>
<dbReference type="Gene3D" id="1.10.150.130">
    <property type="match status" value="1"/>
</dbReference>
<dbReference type="GO" id="GO:0006310">
    <property type="term" value="P:DNA recombination"/>
    <property type="evidence" value="ECO:0007669"/>
    <property type="project" value="UniProtKB-KW"/>
</dbReference>
<sequence>MTFKFYTSKSGIVKNINLYIHINNDIFKFRTPLRIHDEEWDYARSRPKNIYLKKNKILNKKLDRIKVKISEYIHDEKTHKNRISQRILSRIIKQICIEKQITHDENSLLRFMQTYINNKKELICDSTFKRYKVFYNLIQRFEGFMMKELLISDVNSNFIRQFILFGTEELYSENTLYRTIHFVKTILNFAERKGIRTHVRELNIRREKQKKEVVSLTEKEILKIESTQISKDLQSAKDWLIISCYTGQRFSDFMKFSKEKLLEINGKTCIRFIQKKTQKEILLPLHPKVINILHLNRGTFPKPINIQHYNEQIKLIAKLAGINNSLKAKKRIEHRNKKLIVEKWQIISSHIGRRSFATNFYGKIPTPLLMEATGHSTEQIFMRYINTLDNDHIIRLGNYFDKEYNCRFL</sequence>
<dbReference type="Gene3D" id="1.10.443.10">
    <property type="entry name" value="Intergrase catalytic core"/>
    <property type="match status" value="1"/>
</dbReference>
<reference evidence="4" key="1">
    <citation type="journal article" date="2014" name="Genome Biol. Evol.">
        <title>Comparative genomic analysis of malaria mosquito vector-associated novel pathogen Elizabethkingia anophelis.</title>
        <authorList>
            <person name="Teo J."/>
            <person name="Tan S.Y."/>
            <person name="Liu Y."/>
            <person name="Tay M."/>
            <person name="Ding Y."/>
            <person name="Li Y."/>
            <person name="Kjelleberg S."/>
            <person name="Givskov M."/>
            <person name="Lin R.T."/>
            <person name="Yang L."/>
        </authorList>
    </citation>
    <scope>NUCLEOTIDE SEQUENCE</scope>
</reference>
<dbReference type="SUPFAM" id="SSF56349">
    <property type="entry name" value="DNA breaking-rejoining enzymes"/>
    <property type="match status" value="1"/>
</dbReference>
<dbReference type="PANTHER" id="PTHR30349:SF64">
    <property type="entry name" value="PROPHAGE INTEGRASE INTD-RELATED"/>
    <property type="match status" value="1"/>
</dbReference>
<organism evidence="4">
    <name type="scientific">Elizabethkingia anophelis</name>
    <dbReference type="NCBI Taxonomy" id="1117645"/>
    <lineage>
        <taxon>Bacteria</taxon>
        <taxon>Pseudomonadati</taxon>
        <taxon>Bacteroidota</taxon>
        <taxon>Flavobacteriia</taxon>
        <taxon>Flavobacteriales</taxon>
        <taxon>Weeksellaceae</taxon>
        <taxon>Elizabethkingia</taxon>
    </lineage>
</organism>
<dbReference type="Pfam" id="PF13102">
    <property type="entry name" value="Phage_int_SAM_5"/>
    <property type="match status" value="1"/>
</dbReference>
<evidence type="ECO:0000313" key="4">
    <source>
        <dbReference type="EMBL" id="DAC76089.1"/>
    </source>
</evidence>
<dbReference type="InterPro" id="IPR013762">
    <property type="entry name" value="Integrase-like_cat_sf"/>
</dbReference>
<accession>A0A455ZGV4</accession>
<reference evidence="4" key="4">
    <citation type="journal article" date="2016" name="Sci. Rep.">
        <title>Genomic epidemiology and global diversity of the emerging bacterial pathogen Elizabethkingia anophelis.</title>
        <authorList>
            <person name="Breurec S."/>
            <person name="Criscuolo A."/>
            <person name="Diancourt L."/>
            <person name="Rendueles O."/>
            <person name="Vandenbogaert M."/>
            <person name="Passet V."/>
            <person name="Caro V."/>
            <person name="Rocha E.P."/>
            <person name="Touchon M."/>
            <person name="Brisse S."/>
        </authorList>
    </citation>
    <scope>NUCLEOTIDE SEQUENCE</scope>
</reference>
<keyword evidence="1" id="KW-0238">DNA-binding</keyword>
<dbReference type="GO" id="GO:0003677">
    <property type="term" value="F:DNA binding"/>
    <property type="evidence" value="ECO:0007669"/>
    <property type="project" value="UniProtKB-KW"/>
</dbReference>
<dbReference type="RefSeq" id="WP_059330237.1">
    <property type="nucleotide sequence ID" value="NZ_CP016370.1"/>
</dbReference>
<dbReference type="EMBL" id="BK010616">
    <property type="protein sequence ID" value="DAC76152.1"/>
    <property type="molecule type" value="Genomic_DNA"/>
</dbReference>
<gene>
    <name evidence="4" type="primary">ICEEaIII(13)_0422_63452_64681</name>
</gene>
<dbReference type="PANTHER" id="PTHR30349">
    <property type="entry name" value="PHAGE INTEGRASE-RELATED"/>
    <property type="match status" value="1"/>
</dbReference>
<reference evidence="4" key="2">
    <citation type="journal article" date="2014" name="PLoS ONE">
        <title>Insights from the genome annotation of Elizabethkingia anophelis from the malaria vector Anopheles gambiae.</title>
        <authorList>
            <person name="Kukutla P."/>
            <person name="Lindberg B.G."/>
            <person name="Pei D."/>
            <person name="Rayl M."/>
            <person name="Yu W."/>
            <person name="Steritz M."/>
            <person name="Faye I."/>
            <person name="Xu J."/>
        </authorList>
    </citation>
    <scope>NUCLEOTIDE SEQUENCE</scope>
</reference>
<dbReference type="GO" id="GO:0015074">
    <property type="term" value="P:DNA integration"/>
    <property type="evidence" value="ECO:0007669"/>
    <property type="project" value="InterPro"/>
</dbReference>
<dbReference type="InterPro" id="IPR025269">
    <property type="entry name" value="SAM-like_dom"/>
</dbReference>
<evidence type="ECO:0000256" key="1">
    <source>
        <dbReference type="ARBA" id="ARBA00023125"/>
    </source>
</evidence>
<reference evidence="4" key="6">
    <citation type="journal article" date="2017" name="Nat. Commun.">
        <title>Evolutionary dynamics and genomic features of the Elizabethkingia anophelis 2015 to 2016 Wisconsin outbreak strain.</title>
        <authorList>
            <person name="Perrin A."/>
            <person name="Larsonneur E."/>
            <person name="Nicholson A.C."/>
            <person name="Edwards D.J."/>
            <person name="Gundlach K.M."/>
            <person name="Whitney A.M."/>
            <person name="Gulvik C.A."/>
            <person name="Bell M.E."/>
            <person name="Rendueles O."/>
            <person name="Cury J."/>
            <person name="Hugon P."/>
            <person name="Clermont D."/>
            <person name="Enouf V."/>
            <person name="Loparev V."/>
            <person name="Juieng P."/>
            <person name="Monson T."/>
            <person name="Warshauer D."/>
            <person name="Elbadawi L.I."/>
            <person name="Walters M.S."/>
            <person name="Crist M.B."/>
            <person name="Noble-Wang J."/>
            <person name="Borlaug G."/>
            <person name="Rocha E.P.C."/>
            <person name="Criscuolo A."/>
            <person name="Touchon M."/>
            <person name="Davis J.P."/>
            <person name="Holt K.E."/>
            <person name="McQuiston J.R."/>
            <person name="Brisse S."/>
        </authorList>
    </citation>
    <scope>NUCLEOTIDE SEQUENCE</scope>
</reference>
<keyword evidence="2" id="KW-0233">DNA recombination</keyword>